<name>A0A0C9UQJ9_SPHS4</name>
<dbReference type="EMBL" id="KN837158">
    <property type="protein sequence ID" value="KIJ38655.1"/>
    <property type="molecule type" value="Genomic_DNA"/>
</dbReference>
<proteinExistence type="predicted"/>
<dbReference type="AlphaFoldDB" id="A0A0C9UQJ9"/>
<dbReference type="EMBL" id="KN837327">
    <property type="protein sequence ID" value="KIJ27681.1"/>
    <property type="molecule type" value="Genomic_DNA"/>
</dbReference>
<accession>A0A0C9UQJ9</accession>
<sequence>VRPPDVTHIDEPALARERKLKFLLALVGRKFLLDSDKQPPLSGRVLRVDVAIGSLAGMRRA</sequence>
<dbReference type="HOGENOM" id="CLU_2929201_0_0_1"/>
<dbReference type="Proteomes" id="UP000054279">
    <property type="component" value="Unassembled WGS sequence"/>
</dbReference>
<reference evidence="1 3" key="1">
    <citation type="submission" date="2014-06" db="EMBL/GenBank/DDBJ databases">
        <title>Evolutionary Origins and Diversification of the Mycorrhizal Mutualists.</title>
        <authorList>
            <consortium name="DOE Joint Genome Institute"/>
            <consortium name="Mycorrhizal Genomics Consortium"/>
            <person name="Kohler A."/>
            <person name="Kuo A."/>
            <person name="Nagy L.G."/>
            <person name="Floudas D."/>
            <person name="Copeland A."/>
            <person name="Barry K.W."/>
            <person name="Cichocki N."/>
            <person name="Veneault-Fourrey C."/>
            <person name="LaButti K."/>
            <person name="Lindquist E.A."/>
            <person name="Lipzen A."/>
            <person name="Lundell T."/>
            <person name="Morin E."/>
            <person name="Murat C."/>
            <person name="Riley R."/>
            <person name="Ohm R."/>
            <person name="Sun H."/>
            <person name="Tunlid A."/>
            <person name="Henrissat B."/>
            <person name="Grigoriev I.V."/>
            <person name="Hibbett D.S."/>
            <person name="Martin F."/>
        </authorList>
    </citation>
    <scope>NUCLEOTIDE SEQUENCE [LARGE SCALE GENOMIC DNA]</scope>
    <source>
        <strain evidence="1 3">SS14</strain>
    </source>
</reference>
<evidence type="ECO:0000313" key="2">
    <source>
        <dbReference type="EMBL" id="KIJ38655.1"/>
    </source>
</evidence>
<organism evidence="1 3">
    <name type="scientific">Sphaerobolus stellatus (strain SS14)</name>
    <dbReference type="NCBI Taxonomy" id="990650"/>
    <lineage>
        <taxon>Eukaryota</taxon>
        <taxon>Fungi</taxon>
        <taxon>Dikarya</taxon>
        <taxon>Basidiomycota</taxon>
        <taxon>Agaricomycotina</taxon>
        <taxon>Agaricomycetes</taxon>
        <taxon>Phallomycetidae</taxon>
        <taxon>Geastrales</taxon>
        <taxon>Sphaerobolaceae</taxon>
        <taxon>Sphaerobolus</taxon>
    </lineage>
</organism>
<feature type="non-terminal residue" evidence="1">
    <location>
        <position position="1"/>
    </location>
</feature>
<keyword evidence="3" id="KW-1185">Reference proteome</keyword>
<evidence type="ECO:0000313" key="3">
    <source>
        <dbReference type="Proteomes" id="UP000054279"/>
    </source>
</evidence>
<evidence type="ECO:0000313" key="1">
    <source>
        <dbReference type="EMBL" id="KIJ27681.1"/>
    </source>
</evidence>
<protein>
    <submittedName>
        <fullName evidence="1">Uncharacterized protein</fullName>
    </submittedName>
</protein>
<gene>
    <name evidence="2" type="ORF">M422DRAFT_33111</name>
    <name evidence="1" type="ORF">M422DRAFT_37638</name>
</gene>